<name>A0A553GTM5_9PSED</name>
<evidence type="ECO:0000256" key="2">
    <source>
        <dbReference type="ARBA" id="ARBA00022801"/>
    </source>
</evidence>
<organism evidence="4 5">
    <name type="scientific">Pseudomonas mangiferae</name>
    <dbReference type="NCBI Taxonomy" id="2593654"/>
    <lineage>
        <taxon>Bacteria</taxon>
        <taxon>Pseudomonadati</taxon>
        <taxon>Pseudomonadota</taxon>
        <taxon>Gammaproteobacteria</taxon>
        <taxon>Pseudomonadales</taxon>
        <taxon>Pseudomonadaceae</taxon>
        <taxon>Pseudomonas</taxon>
    </lineage>
</organism>
<dbReference type="Pfam" id="PF07859">
    <property type="entry name" value="Abhydrolase_3"/>
    <property type="match status" value="1"/>
</dbReference>
<proteinExistence type="inferred from homology"/>
<dbReference type="InterPro" id="IPR002168">
    <property type="entry name" value="Lipase_GDXG_HIS_AS"/>
</dbReference>
<dbReference type="OrthoDB" id="9806180at2"/>
<dbReference type="InterPro" id="IPR013094">
    <property type="entry name" value="AB_hydrolase_3"/>
</dbReference>
<comment type="similarity">
    <text evidence="1">Belongs to the 'GDXG' lipolytic enzyme family.</text>
</comment>
<dbReference type="InterPro" id="IPR050300">
    <property type="entry name" value="GDXG_lipolytic_enzyme"/>
</dbReference>
<sequence>MPLHPDVEAFLELAELSRLSGKSQPMSRLPVEQARAEFEQTSPLLDGDPPQDLDVTTHRYPARDGHPLQARLYRKSAAPDAQPVLLYFHGGGYVVGSLDSHDALCRRLAQAGDCAILALDYRLAPEWPFPTAVLDALDGANWLAEQARNLGLDPARTAFGGDSVGATLATVLTLHACHHPATLALRPRAQVLLYPVTDVSCKRPSHARYAEGHLLETDTLDWFYHHYLPNPADREDWRVSPLLADTLHDLPPTYLGLAEYDPLHDEGLTYAQRLRDAGNVLHLDTQHGLTHDYMRMAGLVAEVEELQRGLMGWVIRQMR</sequence>
<gene>
    <name evidence="4" type="ORF">FM069_20755</name>
</gene>
<dbReference type="EMBL" id="VJOY01000027">
    <property type="protein sequence ID" value="TRX72849.1"/>
    <property type="molecule type" value="Genomic_DNA"/>
</dbReference>
<evidence type="ECO:0000313" key="4">
    <source>
        <dbReference type="EMBL" id="TRX72849.1"/>
    </source>
</evidence>
<evidence type="ECO:0000259" key="3">
    <source>
        <dbReference type="Pfam" id="PF07859"/>
    </source>
</evidence>
<keyword evidence="2 4" id="KW-0378">Hydrolase</keyword>
<dbReference type="RefSeq" id="WP_143490315.1">
    <property type="nucleotide sequence ID" value="NZ_VJOY01000027.1"/>
</dbReference>
<dbReference type="PROSITE" id="PS01173">
    <property type="entry name" value="LIPASE_GDXG_HIS"/>
    <property type="match status" value="1"/>
</dbReference>
<dbReference type="Gene3D" id="3.40.50.1820">
    <property type="entry name" value="alpha/beta hydrolase"/>
    <property type="match status" value="1"/>
</dbReference>
<dbReference type="GO" id="GO:0016787">
    <property type="term" value="F:hydrolase activity"/>
    <property type="evidence" value="ECO:0007669"/>
    <property type="project" value="UniProtKB-KW"/>
</dbReference>
<protein>
    <submittedName>
        <fullName evidence="4">Alpha/beta hydrolase</fullName>
    </submittedName>
</protein>
<dbReference type="PANTHER" id="PTHR48081:SF8">
    <property type="entry name" value="ALPHA_BETA HYDROLASE FOLD-3 DOMAIN-CONTAINING PROTEIN-RELATED"/>
    <property type="match status" value="1"/>
</dbReference>
<reference evidence="4 5" key="1">
    <citation type="submission" date="2019-07" db="EMBL/GenBank/DDBJ databases">
        <title>Pseudomonas mangiferae sp. nov., isolated from bark of mango tree in Thailand.</title>
        <authorList>
            <person name="Srisuk N."/>
            <person name="Anurat P."/>
        </authorList>
    </citation>
    <scope>NUCLEOTIDE SEQUENCE [LARGE SCALE GENOMIC DNA]</scope>
    <source>
        <strain evidence="4 5">DMKU_BBB3-04</strain>
    </source>
</reference>
<dbReference type="Proteomes" id="UP000315235">
    <property type="component" value="Unassembled WGS sequence"/>
</dbReference>
<accession>A0A553GTM5</accession>
<comment type="caution">
    <text evidence="4">The sequence shown here is derived from an EMBL/GenBank/DDBJ whole genome shotgun (WGS) entry which is preliminary data.</text>
</comment>
<feature type="domain" description="Alpha/beta hydrolase fold-3" evidence="3">
    <location>
        <begin position="85"/>
        <end position="294"/>
    </location>
</feature>
<dbReference type="PANTHER" id="PTHR48081">
    <property type="entry name" value="AB HYDROLASE SUPERFAMILY PROTEIN C4A8.06C"/>
    <property type="match status" value="1"/>
</dbReference>
<dbReference type="AlphaFoldDB" id="A0A553GTM5"/>
<dbReference type="InterPro" id="IPR029058">
    <property type="entry name" value="AB_hydrolase_fold"/>
</dbReference>
<dbReference type="SUPFAM" id="SSF53474">
    <property type="entry name" value="alpha/beta-Hydrolases"/>
    <property type="match status" value="1"/>
</dbReference>
<keyword evidence="5" id="KW-1185">Reference proteome</keyword>
<evidence type="ECO:0000313" key="5">
    <source>
        <dbReference type="Proteomes" id="UP000315235"/>
    </source>
</evidence>
<evidence type="ECO:0000256" key="1">
    <source>
        <dbReference type="ARBA" id="ARBA00010515"/>
    </source>
</evidence>